<protein>
    <submittedName>
        <fullName evidence="1">Uncharacterized protein</fullName>
    </submittedName>
</protein>
<gene>
    <name evidence="1" type="ORF">H310_13006</name>
</gene>
<dbReference type="AlphaFoldDB" id="A0A024TFG6"/>
<dbReference type="RefSeq" id="XP_008878555.1">
    <property type="nucleotide sequence ID" value="XM_008880333.1"/>
</dbReference>
<dbReference type="RefSeq" id="XP_008878552.1">
    <property type="nucleotide sequence ID" value="XM_008880330.1"/>
</dbReference>
<sequence length="294" mass="31542">MTDAAAGTDAAWGYYDLHSTPTASPYLRHQRRSYSTSPHQPHPDAKVASCAPLPLRTIRRVTCLQQLGGMSTAHSSLSSNNVAGVTNALTVPPLPKHSPTIHKWVSLPPPPTPTTPHVNRTSAGAIPDSAPPHELMVKTGILRQSGRTVVVSLQDHHLAWQAVDSAFQPLKGTTKHILVVAPLLTTVQAFQKHWTITTNNTVLRFDCPAAGSCAAWVRTLRRVLNNATPPLDHPLVRHMPPMVAWTGPPPRASAMSSNWASAPIRITAMHPSHPPPQAPFLGHAAHDGSIAALP</sequence>
<dbReference type="EMBL" id="KI913997">
    <property type="protein sequence ID" value="ETV92784.1"/>
    <property type="molecule type" value="Genomic_DNA"/>
</dbReference>
<reference evidence="1" key="1">
    <citation type="submission" date="2013-12" db="EMBL/GenBank/DDBJ databases">
        <title>The Genome Sequence of Aphanomyces invadans NJM9701.</title>
        <authorList>
            <consortium name="The Broad Institute Genomics Platform"/>
            <person name="Russ C."/>
            <person name="Tyler B."/>
            <person name="van West P."/>
            <person name="Dieguez-Uribeondo J."/>
            <person name="Young S.K."/>
            <person name="Zeng Q."/>
            <person name="Gargeya S."/>
            <person name="Fitzgerald M."/>
            <person name="Abouelleil A."/>
            <person name="Alvarado L."/>
            <person name="Chapman S.B."/>
            <person name="Gainer-Dewar J."/>
            <person name="Goldberg J."/>
            <person name="Griggs A."/>
            <person name="Gujja S."/>
            <person name="Hansen M."/>
            <person name="Howarth C."/>
            <person name="Imamovic A."/>
            <person name="Ireland A."/>
            <person name="Larimer J."/>
            <person name="McCowan C."/>
            <person name="Murphy C."/>
            <person name="Pearson M."/>
            <person name="Poon T.W."/>
            <person name="Priest M."/>
            <person name="Roberts A."/>
            <person name="Saif S."/>
            <person name="Shea T."/>
            <person name="Sykes S."/>
            <person name="Wortman J."/>
            <person name="Nusbaum C."/>
            <person name="Birren B."/>
        </authorList>
    </citation>
    <scope>NUCLEOTIDE SEQUENCE [LARGE SCALE GENOMIC DNA]</scope>
    <source>
        <strain evidence="1">NJM9701</strain>
    </source>
</reference>
<dbReference type="EMBL" id="KI913997">
    <property type="protein sequence ID" value="ETV92783.1"/>
    <property type="molecule type" value="Genomic_DNA"/>
</dbReference>
<name>A0A024TFG6_9STRA</name>
<organism evidence="1">
    <name type="scientific">Aphanomyces invadans</name>
    <dbReference type="NCBI Taxonomy" id="157072"/>
    <lineage>
        <taxon>Eukaryota</taxon>
        <taxon>Sar</taxon>
        <taxon>Stramenopiles</taxon>
        <taxon>Oomycota</taxon>
        <taxon>Saprolegniomycetes</taxon>
        <taxon>Saprolegniales</taxon>
        <taxon>Verrucalvaceae</taxon>
        <taxon>Aphanomyces</taxon>
    </lineage>
</organism>
<dbReference type="OrthoDB" id="10307721at2759"/>
<dbReference type="EMBL" id="KI913997">
    <property type="protein sequence ID" value="ETV92782.1"/>
    <property type="molecule type" value="Genomic_DNA"/>
</dbReference>
<dbReference type="GeneID" id="20090056"/>
<dbReference type="RefSeq" id="XP_008878553.1">
    <property type="nucleotide sequence ID" value="XM_008880331.1"/>
</dbReference>
<proteinExistence type="predicted"/>
<evidence type="ECO:0000313" key="1">
    <source>
        <dbReference type="EMBL" id="ETV92783.1"/>
    </source>
</evidence>
<dbReference type="VEuPathDB" id="FungiDB:H310_13006"/>
<dbReference type="RefSeq" id="XP_008878554.1">
    <property type="nucleotide sequence ID" value="XM_008880332.1"/>
</dbReference>
<dbReference type="EMBL" id="KI913997">
    <property type="protein sequence ID" value="ETV92785.1"/>
    <property type="molecule type" value="Genomic_DNA"/>
</dbReference>
<accession>A0A024TFG6</accession>